<evidence type="ECO:0000256" key="4">
    <source>
        <dbReference type="SAM" id="SignalP"/>
    </source>
</evidence>
<dbReference type="WBParaSite" id="Pan_g5109.t1">
    <property type="protein sequence ID" value="Pan_g5109.t1"/>
    <property type="gene ID" value="Pan_g5109"/>
</dbReference>
<name>A0A7E4VZP1_PANRE</name>
<dbReference type="InterPro" id="IPR056861">
    <property type="entry name" value="HMCN1-like_VWA"/>
</dbReference>
<dbReference type="AlphaFoldDB" id="A0A7E4VZP1"/>
<dbReference type="PANTHER" id="PTHR14905">
    <property type="entry name" value="NG37"/>
    <property type="match status" value="1"/>
</dbReference>
<feature type="signal peptide" evidence="4">
    <location>
        <begin position="1"/>
        <end position="24"/>
    </location>
</feature>
<dbReference type="Pfam" id="PF25107">
    <property type="entry name" value="VWA7_N"/>
    <property type="match status" value="2"/>
</dbReference>
<dbReference type="Pfam" id="PF25106">
    <property type="entry name" value="VWA_4"/>
    <property type="match status" value="1"/>
</dbReference>
<feature type="domain" description="VWA7 N-terminal" evidence="6">
    <location>
        <begin position="107"/>
        <end position="213"/>
    </location>
</feature>
<organism evidence="7 8">
    <name type="scientific">Panagrellus redivivus</name>
    <name type="common">Microworm</name>
    <dbReference type="NCBI Taxonomy" id="6233"/>
    <lineage>
        <taxon>Eukaryota</taxon>
        <taxon>Metazoa</taxon>
        <taxon>Ecdysozoa</taxon>
        <taxon>Nematoda</taxon>
        <taxon>Chromadorea</taxon>
        <taxon>Rhabditida</taxon>
        <taxon>Tylenchina</taxon>
        <taxon>Panagrolaimomorpha</taxon>
        <taxon>Panagrolaimoidea</taxon>
        <taxon>Panagrolaimidae</taxon>
        <taxon>Panagrellus</taxon>
    </lineage>
</organism>
<reference evidence="7" key="1">
    <citation type="journal article" date="2013" name="Genetics">
        <title>The draft genome and transcriptome of Panagrellus redivivus are shaped by the harsh demands of a free-living lifestyle.</title>
        <authorList>
            <person name="Srinivasan J."/>
            <person name="Dillman A.R."/>
            <person name="Macchietto M.G."/>
            <person name="Heikkinen L."/>
            <person name="Lakso M."/>
            <person name="Fracchia K.M."/>
            <person name="Antoshechkin I."/>
            <person name="Mortazavi A."/>
            <person name="Wong G."/>
            <person name="Sternberg P.W."/>
        </authorList>
    </citation>
    <scope>NUCLEOTIDE SEQUENCE [LARGE SCALE GENOMIC DNA]</scope>
    <source>
        <strain evidence="7">MT8872</strain>
    </source>
</reference>
<keyword evidence="3 4" id="KW-0732">Signal</keyword>
<evidence type="ECO:0000313" key="7">
    <source>
        <dbReference type="Proteomes" id="UP000492821"/>
    </source>
</evidence>
<evidence type="ECO:0000259" key="5">
    <source>
        <dbReference type="Pfam" id="PF25106"/>
    </source>
</evidence>
<sequence length="976" mass="107352">MFITSGSKLLIIISILVLSGTVSPFSTSQVFQTVLGVFKNTRFHDTQVMSALCITQYRFLQRNNGLDTREPDYFQDCPYGDWIDGFFDKIYTEGIVAAFRLYVSYPDIEAALKSNPSIHFDAESFIPGSNYNLIQSRTALFQSMRSTAVIENRINDIRKQLGQSLHTLQDFYSHTNWVELGHTDINSRVGEDASLGISLNSRNQPACKPCDTNLMTTAEKVEITSAQNDFIVDSALKLLGFSYDAVQVCHDNLITNELTTGYYSSEAVVAPKPAGKCSHGGGTDLTDTHAPAGGINKDSETVLFSPHYYLHQQAAKLATKATIRFLDDLRVALNDEETFGKIIGLTKVNAYAFVVDISASMANSYNAVKAYVKDVTELAPSGSLFYVTWFSDPNVGTVRKFNSSQYVNEYMMALVPQSGGDGPEQAYEAILRTANAVPPDTKIDVFTNAESKGGSLQQSIQNIATTKKLSINFILESTVKQAPSYRTVSTRRKRDASGVTVAGFDMYKRMAKATNGLYVLPEGIGNYTRLADVIGVGGSYETVIYEEDIQVPCGNTVSNWTIPIDDTISIVEVAMITDSETSGGLLKLDIVFTDGRGNRLSTFTESAFLSTADSRLYHFKTNQKPATYVMHVIQRECPSIPFTLNVRAQSSLTPSVQLYTSANGALVTGAPLTGESYSIVVDCASCGNITKIGISECGQNDPTVRDPVIKIENRPIWRIQNVVMPESDLLCISYAGTTALGTPFKRVHREKISPTNFEVSVKIYSNDYPGDAKVYRNSTGFIDYTIINHGTPDNFEVFVKSRRLGDIPVKMPMVFLQTNQSFYGSTEFTRSMDSDDSNFDTVDVNVARMEPPLTAVSRSADYMIVKPVVNVQPPFCNVTLNTFHESCTRQRGLPNPTYNVEVAYGGTEITPRSPTGQWQWGPASASGILSCNDPIAVYIVDERGLVGRCTSNLQSSASMNFSMVTIMVLFVLRVLL</sequence>
<evidence type="ECO:0000259" key="6">
    <source>
        <dbReference type="Pfam" id="PF25107"/>
    </source>
</evidence>
<evidence type="ECO:0000313" key="8">
    <source>
        <dbReference type="WBParaSite" id="Pan_g5109.t1"/>
    </source>
</evidence>
<protein>
    <submittedName>
        <fullName evidence="8">VWFA domain-containing protein</fullName>
    </submittedName>
</protein>
<keyword evidence="2" id="KW-0964">Secreted</keyword>
<accession>A0A7E4VZP1</accession>
<evidence type="ECO:0000256" key="2">
    <source>
        <dbReference type="ARBA" id="ARBA00022525"/>
    </source>
</evidence>
<dbReference type="InterPro" id="IPR056862">
    <property type="entry name" value="VWA7_N"/>
</dbReference>
<dbReference type="InterPro" id="IPR052577">
    <property type="entry name" value="VWA7"/>
</dbReference>
<reference evidence="8" key="2">
    <citation type="submission" date="2020-10" db="UniProtKB">
        <authorList>
            <consortium name="WormBaseParasite"/>
        </authorList>
    </citation>
    <scope>IDENTIFICATION</scope>
</reference>
<dbReference type="InterPro" id="IPR036465">
    <property type="entry name" value="vWFA_dom_sf"/>
</dbReference>
<dbReference type="Proteomes" id="UP000492821">
    <property type="component" value="Unassembled WGS sequence"/>
</dbReference>
<comment type="subcellular location">
    <subcellularLocation>
        <location evidence="1">Secreted</location>
    </subcellularLocation>
</comment>
<evidence type="ECO:0000256" key="1">
    <source>
        <dbReference type="ARBA" id="ARBA00004613"/>
    </source>
</evidence>
<feature type="domain" description="VWA7 N-terminal" evidence="6">
    <location>
        <begin position="249"/>
        <end position="337"/>
    </location>
</feature>
<dbReference type="PANTHER" id="PTHR14905:SF7">
    <property type="entry name" value="VON WILLEBRAND FACTOR A DOMAIN-CONTAINING PROTEIN 7"/>
    <property type="match status" value="1"/>
</dbReference>
<keyword evidence="7" id="KW-1185">Reference proteome</keyword>
<feature type="chain" id="PRO_5028918228" evidence="4">
    <location>
        <begin position="25"/>
        <end position="976"/>
    </location>
</feature>
<dbReference type="SUPFAM" id="SSF53300">
    <property type="entry name" value="vWA-like"/>
    <property type="match status" value="1"/>
</dbReference>
<proteinExistence type="predicted"/>
<feature type="domain" description="Hemicentin-1-like von Willebrand factor A" evidence="5">
    <location>
        <begin position="352"/>
        <end position="518"/>
    </location>
</feature>
<evidence type="ECO:0000256" key="3">
    <source>
        <dbReference type="ARBA" id="ARBA00022729"/>
    </source>
</evidence>